<name>J1HE00_9ACTO</name>
<feature type="transmembrane region" description="Helical" evidence="2">
    <location>
        <begin position="64"/>
        <end position="82"/>
    </location>
</feature>
<sequence>MCVTPAPTASTPGQPSTDSTTPDSSSSETPNPCTTPDGPDGSDDSPSSPAPEGGSSLAHTGANVAIALVGVAAIAGGIALLIQRRRA</sequence>
<keyword evidence="2" id="KW-0472">Membrane</keyword>
<keyword evidence="2" id="KW-1133">Transmembrane helix</keyword>
<keyword evidence="4" id="KW-1185">Reference proteome</keyword>
<dbReference type="EMBL" id="AKFT01000121">
    <property type="protein sequence ID" value="EJF43623.1"/>
    <property type="molecule type" value="Genomic_DNA"/>
</dbReference>
<accession>J1HE00</accession>
<feature type="compositionally biased region" description="Low complexity" evidence="1">
    <location>
        <begin position="10"/>
        <end position="58"/>
    </location>
</feature>
<reference evidence="3 4" key="1">
    <citation type="submission" date="2012-05" db="EMBL/GenBank/DDBJ databases">
        <authorList>
            <person name="Harkins D.M."/>
            <person name="Madupu R."/>
            <person name="Durkin A.S."/>
            <person name="Torralba M."/>
            <person name="Methe B."/>
            <person name="Sutton G.G."/>
            <person name="Nelson K.E."/>
        </authorList>
    </citation>
    <scope>NUCLEOTIDE SEQUENCE [LARGE SCALE GENOMIC DNA]</scope>
    <source>
        <strain evidence="3 4">F0489</strain>
    </source>
</reference>
<gene>
    <name evidence="3" type="ORF">HMPREF1318_1988</name>
</gene>
<dbReference type="NCBIfam" id="TIGR01167">
    <property type="entry name" value="LPXTG_anchor"/>
    <property type="match status" value="1"/>
</dbReference>
<evidence type="ECO:0000313" key="4">
    <source>
        <dbReference type="Proteomes" id="UP000002941"/>
    </source>
</evidence>
<comment type="caution">
    <text evidence="3">The sequence shown here is derived from an EMBL/GenBank/DDBJ whole genome shotgun (WGS) entry which is preliminary data.</text>
</comment>
<organism evidence="3 4">
    <name type="scientific">Actinomyces massiliensis F0489</name>
    <dbReference type="NCBI Taxonomy" id="1125718"/>
    <lineage>
        <taxon>Bacteria</taxon>
        <taxon>Bacillati</taxon>
        <taxon>Actinomycetota</taxon>
        <taxon>Actinomycetes</taxon>
        <taxon>Actinomycetales</taxon>
        <taxon>Actinomycetaceae</taxon>
        <taxon>Actinomyces</taxon>
    </lineage>
</organism>
<dbReference type="AlphaFoldDB" id="J1HE00"/>
<feature type="region of interest" description="Disordered" evidence="1">
    <location>
        <begin position="1"/>
        <end position="58"/>
    </location>
</feature>
<protein>
    <submittedName>
        <fullName evidence="3">LPXTG cell wall anchor domain protein</fullName>
    </submittedName>
</protein>
<dbReference type="Proteomes" id="UP000002941">
    <property type="component" value="Unassembled WGS sequence"/>
</dbReference>
<evidence type="ECO:0000256" key="2">
    <source>
        <dbReference type="SAM" id="Phobius"/>
    </source>
</evidence>
<evidence type="ECO:0000256" key="1">
    <source>
        <dbReference type="SAM" id="MobiDB-lite"/>
    </source>
</evidence>
<proteinExistence type="predicted"/>
<keyword evidence="2" id="KW-0812">Transmembrane</keyword>
<evidence type="ECO:0000313" key="3">
    <source>
        <dbReference type="EMBL" id="EJF43623.1"/>
    </source>
</evidence>